<dbReference type="Pfam" id="PF01535">
    <property type="entry name" value="PPR"/>
    <property type="match status" value="9"/>
</dbReference>
<dbReference type="EMBL" id="JANAVB010040218">
    <property type="protein sequence ID" value="KAJ6798724.1"/>
    <property type="molecule type" value="Genomic_DNA"/>
</dbReference>
<feature type="repeat" description="PPR" evidence="2">
    <location>
        <begin position="553"/>
        <end position="587"/>
    </location>
</feature>
<accession>A0AAX6E3V2</accession>
<dbReference type="PROSITE" id="PS51375">
    <property type="entry name" value="PPR"/>
    <property type="match status" value="6"/>
</dbReference>
<sequence>MATTIFLHPPPPPPPPLSSSSSTHRHHHNRTFPLKTHVDVLTEALKNSKSAEHTKEIHGQLTRANLAGLPFPASGLIASYSKFPTPQSLNHALLCFQQLENRAVLNPGLALFLLNTLIRGFSSSPGSVATAVRLYQSIADRGLAPDCFTFPPLFAAFSRTAAAEAGAQLHCPLLKFGLGGSNMFLDNSLIHFYSEIGDLVSARRVFDGMPERNVVSWTSLIDGYARGEDPMEAVSLFLDMTVREDGRSFEPNSVTMACVISACAKLNDIALGERIAAYVARLGIELNAHLVNSLVDMYMKCGSVEKAERLFRGCADRSVVVVLWNTMVTNYVRLGLAETGLALFNEMLVSGPRPDRVTVVGALSASGQLCELGSGRRLHGYVLRHGLDSCDAVSNAVIDMYMKCGDPDGAFVVFGLMRNRTEVSWNTIIFGCASNGDLDLARRCFELMPDKGLFSWNTMINALAKESCFKEVISLFQAMQGLGLRPDGVTMVSICTTCGFLGTLDLAKWVYAYIGKNKVECNLRLSTALVDMFAKCGDPKSAMEIFDGMPVRDVAAWTAAIGAMAVEGDGRKALELFNRMVGQGVEPDGVVFVAVLTALSHGGLVEEGLRFFRSMKEIYGFVPQIVHYGCMVDLLGRAGMLAEALALIQAIPMEPNDVIWGSLLAASRNNRNIEMAEYAADKVLNLAPERCGIHVLLSNAYASAGKWEEVARVRLALKDKGIQKLPGSSFIEVDGVIHEFTSTCESHPQMTMIAGMIDEMNERLSSSGYVTDLADVLVNVDLEEKDTK</sequence>
<gene>
    <name evidence="4" type="ORF">M6B38_210665</name>
</gene>
<feature type="compositionally biased region" description="Pro residues" evidence="3">
    <location>
        <begin position="8"/>
        <end position="17"/>
    </location>
</feature>
<dbReference type="Gene3D" id="1.25.40.10">
    <property type="entry name" value="Tetratricopeptide repeat domain"/>
    <property type="match status" value="5"/>
</dbReference>
<evidence type="ECO:0000256" key="1">
    <source>
        <dbReference type="ARBA" id="ARBA00022737"/>
    </source>
</evidence>
<dbReference type="Proteomes" id="UP001140949">
    <property type="component" value="Unassembled WGS sequence"/>
</dbReference>
<dbReference type="InterPro" id="IPR011990">
    <property type="entry name" value="TPR-like_helical_dom_sf"/>
</dbReference>
<keyword evidence="1" id="KW-0677">Repeat</keyword>
<feature type="region of interest" description="Disordered" evidence="3">
    <location>
        <begin position="1"/>
        <end position="33"/>
    </location>
</feature>
<evidence type="ECO:0000313" key="5">
    <source>
        <dbReference type="Proteomes" id="UP001140949"/>
    </source>
</evidence>
<dbReference type="AlphaFoldDB" id="A0AAX6E3V2"/>
<dbReference type="FunFam" id="1.25.40.10:FF:000436">
    <property type="entry name" value="Pentatricopeptide repeat-containing protein At5g39350 family"/>
    <property type="match status" value="1"/>
</dbReference>
<comment type="caution">
    <text evidence="4">The sequence shown here is derived from an EMBL/GenBank/DDBJ whole genome shotgun (WGS) entry which is preliminary data.</text>
</comment>
<feature type="repeat" description="PPR" evidence="2">
    <location>
        <begin position="110"/>
        <end position="145"/>
    </location>
</feature>
<proteinExistence type="predicted"/>
<dbReference type="NCBIfam" id="TIGR00756">
    <property type="entry name" value="PPR"/>
    <property type="match status" value="5"/>
</dbReference>
<dbReference type="Pfam" id="PF20431">
    <property type="entry name" value="E_motif"/>
    <property type="match status" value="1"/>
</dbReference>
<organism evidence="4 5">
    <name type="scientific">Iris pallida</name>
    <name type="common">Sweet iris</name>
    <dbReference type="NCBI Taxonomy" id="29817"/>
    <lineage>
        <taxon>Eukaryota</taxon>
        <taxon>Viridiplantae</taxon>
        <taxon>Streptophyta</taxon>
        <taxon>Embryophyta</taxon>
        <taxon>Tracheophyta</taxon>
        <taxon>Spermatophyta</taxon>
        <taxon>Magnoliopsida</taxon>
        <taxon>Liliopsida</taxon>
        <taxon>Asparagales</taxon>
        <taxon>Iridaceae</taxon>
        <taxon>Iridoideae</taxon>
        <taxon>Irideae</taxon>
        <taxon>Iris</taxon>
    </lineage>
</organism>
<evidence type="ECO:0000256" key="3">
    <source>
        <dbReference type="SAM" id="MobiDB-lite"/>
    </source>
</evidence>
<protein>
    <submittedName>
        <fullName evidence="4">Pentatricopeptide repeat-containing protein</fullName>
    </submittedName>
</protein>
<dbReference type="InterPro" id="IPR046960">
    <property type="entry name" value="PPR_At4g14850-like_plant"/>
</dbReference>
<dbReference type="FunFam" id="1.25.40.10:FF:000329">
    <property type="entry name" value="Pentatricopeptide repeat-containing protein"/>
    <property type="match status" value="1"/>
</dbReference>
<evidence type="ECO:0000256" key="2">
    <source>
        <dbReference type="PROSITE-ProRule" id="PRU00708"/>
    </source>
</evidence>
<keyword evidence="5" id="KW-1185">Reference proteome</keyword>
<feature type="repeat" description="PPR" evidence="2">
    <location>
        <begin position="320"/>
        <end position="354"/>
    </location>
</feature>
<feature type="repeat" description="PPR" evidence="2">
    <location>
        <begin position="452"/>
        <end position="486"/>
    </location>
</feature>
<dbReference type="FunFam" id="1.25.40.10:FF:000344">
    <property type="entry name" value="Pentatricopeptide repeat-containing protein"/>
    <property type="match status" value="1"/>
</dbReference>
<dbReference type="PANTHER" id="PTHR47926">
    <property type="entry name" value="PENTATRICOPEPTIDE REPEAT-CONTAINING PROTEIN"/>
    <property type="match status" value="1"/>
</dbReference>
<evidence type="ECO:0000313" key="4">
    <source>
        <dbReference type="EMBL" id="KAJ6798724.1"/>
    </source>
</evidence>
<reference evidence="4" key="1">
    <citation type="journal article" date="2023" name="GigaByte">
        <title>Genome assembly of the bearded iris, Iris pallida Lam.</title>
        <authorList>
            <person name="Bruccoleri R.E."/>
            <person name="Oakeley E.J."/>
            <person name="Faust A.M.E."/>
            <person name="Altorfer M."/>
            <person name="Dessus-Babus S."/>
            <person name="Burckhardt D."/>
            <person name="Oertli M."/>
            <person name="Naumann U."/>
            <person name="Petersen F."/>
            <person name="Wong J."/>
        </authorList>
    </citation>
    <scope>NUCLEOTIDE SEQUENCE</scope>
    <source>
        <strain evidence="4">GSM-AAB239-AS_SAM_17_03QT</strain>
    </source>
</reference>
<dbReference type="GO" id="GO:0003723">
    <property type="term" value="F:RNA binding"/>
    <property type="evidence" value="ECO:0007669"/>
    <property type="project" value="InterPro"/>
</dbReference>
<feature type="repeat" description="PPR" evidence="2">
    <location>
        <begin position="213"/>
        <end position="243"/>
    </location>
</feature>
<dbReference type="InterPro" id="IPR046848">
    <property type="entry name" value="E_motif"/>
</dbReference>
<dbReference type="PANTHER" id="PTHR47926:SF537">
    <property type="entry name" value="PENTACOTRIPEPTIDE-REPEAT REGION OF PRORP DOMAIN-CONTAINING PROTEIN"/>
    <property type="match status" value="1"/>
</dbReference>
<feature type="repeat" description="PPR" evidence="2">
    <location>
        <begin position="421"/>
        <end position="451"/>
    </location>
</feature>
<dbReference type="Pfam" id="PF13041">
    <property type="entry name" value="PPR_2"/>
    <property type="match status" value="1"/>
</dbReference>
<dbReference type="GO" id="GO:0009451">
    <property type="term" value="P:RNA modification"/>
    <property type="evidence" value="ECO:0007669"/>
    <property type="project" value="InterPro"/>
</dbReference>
<name>A0AAX6E3V2_IRIPA</name>
<dbReference type="InterPro" id="IPR002885">
    <property type="entry name" value="PPR_rpt"/>
</dbReference>
<reference evidence="4" key="2">
    <citation type="submission" date="2023-04" db="EMBL/GenBank/DDBJ databases">
        <authorList>
            <person name="Bruccoleri R.E."/>
            <person name="Oakeley E.J."/>
            <person name="Faust A.-M."/>
            <person name="Dessus-Babus S."/>
            <person name="Altorfer M."/>
            <person name="Burckhardt D."/>
            <person name="Oertli M."/>
            <person name="Naumann U."/>
            <person name="Petersen F."/>
            <person name="Wong J."/>
        </authorList>
    </citation>
    <scope>NUCLEOTIDE SEQUENCE</scope>
    <source>
        <strain evidence="4">GSM-AAB239-AS_SAM_17_03QT</strain>
        <tissue evidence="4">Leaf</tissue>
    </source>
</reference>